<keyword evidence="7" id="KW-0653">Protein transport</keyword>
<feature type="region of interest" description="Disordered" evidence="10">
    <location>
        <begin position="505"/>
        <end position="559"/>
    </location>
</feature>
<comment type="subcellular location">
    <subcellularLocation>
        <location evidence="1">Cell membrane</location>
        <topology evidence="1">Single-pass type I membrane protein</topology>
    </subcellularLocation>
</comment>
<dbReference type="PANTHER" id="PTHR14995">
    <property type="entry name" value="AMNIONLESS"/>
    <property type="match status" value="1"/>
</dbReference>
<evidence type="ECO:0000256" key="3">
    <source>
        <dbReference type="ARBA" id="ARBA00022448"/>
    </source>
</evidence>
<organism evidence="13 14">
    <name type="scientific">Apolygus lucorum</name>
    <name type="common">Small green plant bug</name>
    <name type="synonym">Lygocoris lucorum</name>
    <dbReference type="NCBI Taxonomy" id="248454"/>
    <lineage>
        <taxon>Eukaryota</taxon>
        <taxon>Metazoa</taxon>
        <taxon>Ecdysozoa</taxon>
        <taxon>Arthropoda</taxon>
        <taxon>Hexapoda</taxon>
        <taxon>Insecta</taxon>
        <taxon>Pterygota</taxon>
        <taxon>Neoptera</taxon>
        <taxon>Paraneoptera</taxon>
        <taxon>Hemiptera</taxon>
        <taxon>Heteroptera</taxon>
        <taxon>Panheteroptera</taxon>
        <taxon>Cimicomorpha</taxon>
        <taxon>Miridae</taxon>
        <taxon>Mirini</taxon>
        <taxon>Apolygus</taxon>
    </lineage>
</organism>
<dbReference type="GO" id="GO:0030139">
    <property type="term" value="C:endocytic vesicle"/>
    <property type="evidence" value="ECO:0007669"/>
    <property type="project" value="TreeGrafter"/>
</dbReference>
<keyword evidence="4" id="KW-1003">Cell membrane</keyword>
<evidence type="ECO:0000256" key="11">
    <source>
        <dbReference type="SAM" id="Phobius"/>
    </source>
</evidence>
<dbReference type="GO" id="GO:0016324">
    <property type="term" value="C:apical plasma membrane"/>
    <property type="evidence" value="ECO:0007669"/>
    <property type="project" value="TreeGrafter"/>
</dbReference>
<feature type="transmembrane region" description="Helical" evidence="11">
    <location>
        <begin position="420"/>
        <end position="438"/>
    </location>
</feature>
<sequence length="559" mass="62900">MRKSLSPCFLMAADLILLRALPNGEATQTRVLIWKGGVVAIMTARRLPPHSSSQVLGEVYLSGSNSTMISNIVVAVTLALLRSCDSQIVRTWRYNSNFNNPDNWEHHELPCKTSDVIFPRDKDVPVILPTTKTGESIVEVRRIVLPRYGWFIFPRKYGGISLTNEETDASCPGGDVKYVRTGRKNWVDPEGWLSSSEYSSKATPHLERVPCRFDAVKFPDESTFLIALPSRPVTVSSVKIQGQEIKTQSEWRTFMTWYGYKFFITQTVRYSEPLQISGDTCSDSSGCECGNSHLYDEICSDRSKWVDPSCADPVKPIGFCHPICGAYLQFKEGHIREIRDETEKFLKSVDVISHTSKANGFIQIVLMDKNDYTGDIKEFAKMLHKHLIERKLVKYAASTKVEFSGLRTTRVEPRDILEKFFIGLLCAVLGFGIIFCSYEKNWLTRSLDLERLSSIWSGTPSETWGFARFENIHGIVELSEEAVPVIPASAQKSKDTKLEFDNPMFSGHLQSTDGAGTSQFDGRRESLDTIETDSRSTTSDSSSPDELSMKEVNLVPVDR</sequence>
<dbReference type="Pfam" id="PF14828">
    <property type="entry name" value="Amnionless"/>
    <property type="match status" value="1"/>
</dbReference>
<dbReference type="PANTHER" id="PTHR14995:SF2">
    <property type="entry name" value="PROTEIN AMNIONLESS"/>
    <property type="match status" value="1"/>
</dbReference>
<feature type="compositionally biased region" description="Low complexity" evidence="10">
    <location>
        <begin position="535"/>
        <end position="546"/>
    </location>
</feature>
<keyword evidence="3" id="KW-0813">Transport</keyword>
<reference evidence="13" key="1">
    <citation type="journal article" date="2021" name="Mol. Ecol. Resour.">
        <title>Apolygus lucorum genome provides insights into omnivorousness and mesophyll feeding.</title>
        <authorList>
            <person name="Liu Y."/>
            <person name="Liu H."/>
            <person name="Wang H."/>
            <person name="Huang T."/>
            <person name="Liu B."/>
            <person name="Yang B."/>
            <person name="Yin L."/>
            <person name="Li B."/>
            <person name="Zhang Y."/>
            <person name="Zhang S."/>
            <person name="Jiang F."/>
            <person name="Zhang X."/>
            <person name="Ren Y."/>
            <person name="Wang B."/>
            <person name="Wang S."/>
            <person name="Lu Y."/>
            <person name="Wu K."/>
            <person name="Fan W."/>
            <person name="Wang G."/>
        </authorList>
    </citation>
    <scope>NUCLEOTIDE SEQUENCE</scope>
    <source>
        <strain evidence="13">12Hb</strain>
    </source>
</reference>
<evidence type="ECO:0000256" key="6">
    <source>
        <dbReference type="ARBA" id="ARBA00022729"/>
    </source>
</evidence>
<keyword evidence="6 12" id="KW-0732">Signal</keyword>
<keyword evidence="14" id="KW-1185">Reference proteome</keyword>
<keyword evidence="5 11" id="KW-0812">Transmembrane</keyword>
<name>A0A8S9XG09_APOLU</name>
<proteinExistence type="predicted"/>
<feature type="chain" id="PRO_5035886893" description="Protein amnionless" evidence="12">
    <location>
        <begin position="27"/>
        <end position="559"/>
    </location>
</feature>
<feature type="signal peptide" evidence="12">
    <location>
        <begin position="1"/>
        <end position="26"/>
    </location>
</feature>
<dbReference type="OrthoDB" id="10067964at2759"/>
<comment type="caution">
    <text evidence="13">The sequence shown here is derived from an EMBL/GenBank/DDBJ whole genome shotgun (WGS) entry which is preliminary data.</text>
</comment>
<evidence type="ECO:0000256" key="2">
    <source>
        <dbReference type="ARBA" id="ARBA00021200"/>
    </source>
</evidence>
<gene>
    <name evidence="13" type="ORF">GE061_016439</name>
</gene>
<evidence type="ECO:0000256" key="12">
    <source>
        <dbReference type="SAM" id="SignalP"/>
    </source>
</evidence>
<evidence type="ECO:0000256" key="5">
    <source>
        <dbReference type="ARBA" id="ARBA00022692"/>
    </source>
</evidence>
<evidence type="ECO:0000256" key="4">
    <source>
        <dbReference type="ARBA" id="ARBA00022475"/>
    </source>
</evidence>
<evidence type="ECO:0000256" key="7">
    <source>
        <dbReference type="ARBA" id="ARBA00022927"/>
    </source>
</evidence>
<dbReference type="InterPro" id="IPR026112">
    <property type="entry name" value="AMN"/>
</dbReference>
<dbReference type="EMBL" id="WIXP02000007">
    <property type="protein sequence ID" value="KAF6207990.1"/>
    <property type="molecule type" value="Genomic_DNA"/>
</dbReference>
<dbReference type="Proteomes" id="UP000466442">
    <property type="component" value="Unassembled WGS sequence"/>
</dbReference>
<evidence type="ECO:0000256" key="8">
    <source>
        <dbReference type="ARBA" id="ARBA00022989"/>
    </source>
</evidence>
<dbReference type="GO" id="GO:0006898">
    <property type="term" value="P:receptor-mediated endocytosis"/>
    <property type="evidence" value="ECO:0007669"/>
    <property type="project" value="TreeGrafter"/>
</dbReference>
<feature type="compositionally biased region" description="Polar residues" evidence="10">
    <location>
        <begin position="508"/>
        <end position="520"/>
    </location>
</feature>
<evidence type="ECO:0000256" key="10">
    <source>
        <dbReference type="SAM" id="MobiDB-lite"/>
    </source>
</evidence>
<evidence type="ECO:0000313" key="14">
    <source>
        <dbReference type="Proteomes" id="UP000466442"/>
    </source>
</evidence>
<evidence type="ECO:0000313" key="13">
    <source>
        <dbReference type="EMBL" id="KAF6207990.1"/>
    </source>
</evidence>
<evidence type="ECO:0000256" key="9">
    <source>
        <dbReference type="ARBA" id="ARBA00023136"/>
    </source>
</evidence>
<keyword evidence="9 11" id="KW-0472">Membrane</keyword>
<keyword evidence="8 11" id="KW-1133">Transmembrane helix</keyword>
<dbReference type="AlphaFoldDB" id="A0A8S9XG09"/>
<accession>A0A8S9XG09</accession>
<dbReference type="GO" id="GO:0015031">
    <property type="term" value="P:protein transport"/>
    <property type="evidence" value="ECO:0007669"/>
    <property type="project" value="UniProtKB-KW"/>
</dbReference>
<protein>
    <recommendedName>
        <fullName evidence="2">Protein amnionless</fullName>
    </recommendedName>
</protein>
<evidence type="ECO:0000256" key="1">
    <source>
        <dbReference type="ARBA" id="ARBA00004251"/>
    </source>
</evidence>